<keyword evidence="2" id="KW-1185">Reference proteome</keyword>
<proteinExistence type="predicted"/>
<reference evidence="1" key="1">
    <citation type="submission" date="2019-09" db="EMBL/GenBank/DDBJ databases">
        <title>Complete genome sequencing of four Arcobacter species reveals a diverse suite of mobile elements.</title>
        <authorList>
            <person name="Miller W.G."/>
            <person name="Yee E."/>
            <person name="Bono J.L."/>
        </authorList>
    </citation>
    <scope>NUCLEOTIDE SEQUENCE [LARGE SCALE GENOMIC DNA]</scope>
    <source>
        <strain evidence="1">LMG 26638</strain>
    </source>
</reference>
<evidence type="ECO:0000313" key="1">
    <source>
        <dbReference type="EMBL" id="QEP35554.1"/>
    </source>
</evidence>
<dbReference type="Proteomes" id="UP000322726">
    <property type="component" value="Chromosome"/>
</dbReference>
<protein>
    <submittedName>
        <fullName evidence="1">Uncharacterized protein</fullName>
    </submittedName>
</protein>
<dbReference type="AlphaFoldDB" id="A0A5C2HFD9"/>
<sequence>MKLQNILKKIINFINLDFNDIPNSDLENLKSKKLLMIEYNHINEILKNKQSSRNKLSYFFITGIFLVLFTVLEKISTIEFNQGIITLFLVFFLSFVLSDLYHSHIIIKKKRIIVKKIQELN</sequence>
<accession>A0A5C2HFD9</accession>
<dbReference type="KEGG" id="apai:APAC_2501"/>
<reference evidence="1" key="2">
    <citation type="submission" date="2019-09" db="EMBL/GenBank/DDBJ databases">
        <title>Taxonomic note: a critical rebuttal of the proposed division of the genus Arcobacter into six genera, emended descriptions of Arcobacter anaerophilus and the genus Arcobacter, and an assessment of genus-level boundaries for Epsilonproteobacteria using in silico genomic comparator tools.</title>
        <authorList>
            <person name="On S.L.W."/>
            <person name="Miller W.G."/>
            <person name="Biggs P."/>
            <person name="Cornelius A."/>
            <person name="Vandamme P."/>
        </authorList>
    </citation>
    <scope>NUCLEOTIDE SEQUENCE [LARGE SCALE GENOMIC DNA]</scope>
    <source>
        <strain evidence="1">LMG 26638</strain>
    </source>
</reference>
<evidence type="ECO:0000313" key="2">
    <source>
        <dbReference type="Proteomes" id="UP000322726"/>
    </source>
</evidence>
<dbReference type="RefSeq" id="WP_130234441.1">
    <property type="nucleotide sequence ID" value="NZ_BMEF01000015.1"/>
</dbReference>
<gene>
    <name evidence="1" type="ORF">APAC_2501</name>
</gene>
<organism evidence="1 2">
    <name type="scientific">Malaciobacter pacificus</name>
    <dbReference type="NCBI Taxonomy" id="1080223"/>
    <lineage>
        <taxon>Bacteria</taxon>
        <taxon>Pseudomonadati</taxon>
        <taxon>Campylobacterota</taxon>
        <taxon>Epsilonproteobacteria</taxon>
        <taxon>Campylobacterales</taxon>
        <taxon>Arcobacteraceae</taxon>
        <taxon>Malaciobacter</taxon>
    </lineage>
</organism>
<dbReference type="EMBL" id="CP035928">
    <property type="protein sequence ID" value="QEP35554.1"/>
    <property type="molecule type" value="Genomic_DNA"/>
</dbReference>
<name>A0A5C2HFD9_9BACT</name>